<evidence type="ECO:0000256" key="6">
    <source>
        <dbReference type="ARBA" id="ARBA00032976"/>
    </source>
</evidence>
<feature type="compositionally biased region" description="Polar residues" evidence="7">
    <location>
        <begin position="422"/>
        <end position="434"/>
    </location>
</feature>
<evidence type="ECO:0000256" key="4">
    <source>
        <dbReference type="ARBA" id="ARBA00022723"/>
    </source>
</evidence>
<evidence type="ECO:0000256" key="8">
    <source>
        <dbReference type="SAM" id="SignalP"/>
    </source>
</evidence>
<dbReference type="PANTHER" id="PTHR10587">
    <property type="entry name" value="GLYCOSYL TRANSFERASE-RELATED"/>
    <property type="match status" value="1"/>
</dbReference>
<reference evidence="11" key="1">
    <citation type="submission" date="2016-10" db="EMBL/GenBank/DDBJ databases">
        <authorList>
            <person name="Varghese N."/>
            <person name="Submissions S."/>
        </authorList>
    </citation>
    <scope>NUCLEOTIDE SEQUENCE [LARGE SCALE GENOMIC DNA]</scope>
    <source>
        <strain evidence="11">GAS369</strain>
    </source>
</reference>
<organism evidence="10 11">
    <name type="scientific">Bradyrhizobium canariense</name>
    <dbReference type="NCBI Taxonomy" id="255045"/>
    <lineage>
        <taxon>Bacteria</taxon>
        <taxon>Pseudomonadati</taxon>
        <taxon>Pseudomonadota</taxon>
        <taxon>Alphaproteobacteria</taxon>
        <taxon>Hyphomicrobiales</taxon>
        <taxon>Nitrobacteraceae</taxon>
        <taxon>Bradyrhizobium</taxon>
    </lineage>
</organism>
<keyword evidence="8" id="KW-0732">Signal</keyword>
<evidence type="ECO:0000259" key="9">
    <source>
        <dbReference type="PROSITE" id="PS51677"/>
    </source>
</evidence>
<evidence type="ECO:0000256" key="3">
    <source>
        <dbReference type="ARBA" id="ARBA00020071"/>
    </source>
</evidence>
<evidence type="ECO:0000256" key="5">
    <source>
        <dbReference type="ARBA" id="ARBA00022801"/>
    </source>
</evidence>
<evidence type="ECO:0000256" key="2">
    <source>
        <dbReference type="ARBA" id="ARBA00010973"/>
    </source>
</evidence>
<evidence type="ECO:0000256" key="7">
    <source>
        <dbReference type="SAM" id="MobiDB-lite"/>
    </source>
</evidence>
<dbReference type="CDD" id="cd10917">
    <property type="entry name" value="CE4_NodB_like_6s_7s"/>
    <property type="match status" value="1"/>
</dbReference>
<dbReference type="GO" id="GO:0005975">
    <property type="term" value="P:carbohydrate metabolic process"/>
    <property type="evidence" value="ECO:0007669"/>
    <property type="project" value="InterPro"/>
</dbReference>
<evidence type="ECO:0000313" key="11">
    <source>
        <dbReference type="Proteomes" id="UP000243904"/>
    </source>
</evidence>
<gene>
    <name evidence="10" type="ORF">SAMN05444158_0795</name>
</gene>
<dbReference type="Pfam" id="PF01522">
    <property type="entry name" value="Polysacc_deac_1"/>
    <property type="match status" value="1"/>
</dbReference>
<keyword evidence="4" id="KW-0479">Metal-binding</keyword>
<dbReference type="GO" id="GO:0046872">
    <property type="term" value="F:metal ion binding"/>
    <property type="evidence" value="ECO:0007669"/>
    <property type="project" value="UniProtKB-KW"/>
</dbReference>
<dbReference type="PANTHER" id="PTHR10587:SF133">
    <property type="entry name" value="CHITIN DEACETYLASE 1-RELATED"/>
    <property type="match status" value="1"/>
</dbReference>
<comment type="similarity">
    <text evidence="2">Belongs to the polysaccharide deacetylase family.</text>
</comment>
<feature type="region of interest" description="Disordered" evidence="7">
    <location>
        <begin position="406"/>
        <end position="434"/>
    </location>
</feature>
<dbReference type="InterPro" id="IPR050248">
    <property type="entry name" value="Polysacc_deacetylase_ArnD"/>
</dbReference>
<protein>
    <recommendedName>
        <fullName evidence="3">Chitooligosaccharide deacetylase</fullName>
    </recommendedName>
    <alternativeName>
        <fullName evidence="6">Nodulation protein B</fullName>
    </alternativeName>
</protein>
<dbReference type="PROSITE" id="PS51677">
    <property type="entry name" value="NODB"/>
    <property type="match status" value="1"/>
</dbReference>
<keyword evidence="11" id="KW-1185">Reference proteome</keyword>
<dbReference type="RefSeq" id="WP_146686368.1">
    <property type="nucleotide sequence ID" value="NZ_LT629750.1"/>
</dbReference>
<dbReference type="InterPro" id="IPR011330">
    <property type="entry name" value="Glyco_hydro/deAcase_b/a-brl"/>
</dbReference>
<dbReference type="Gene3D" id="3.20.20.370">
    <property type="entry name" value="Glycoside hydrolase/deacetylase"/>
    <property type="match status" value="1"/>
</dbReference>
<feature type="chain" id="PRO_5009256007" description="Chitooligosaccharide deacetylase" evidence="8">
    <location>
        <begin position="37"/>
        <end position="462"/>
    </location>
</feature>
<name>A0A1H1NX35_9BRAD</name>
<keyword evidence="5" id="KW-0378">Hydrolase</keyword>
<proteinExistence type="inferred from homology"/>
<accession>A0A1H1NX35</accession>
<dbReference type="Proteomes" id="UP000243904">
    <property type="component" value="Chromosome I"/>
</dbReference>
<dbReference type="EMBL" id="LT629750">
    <property type="protein sequence ID" value="SDS03522.1"/>
    <property type="molecule type" value="Genomic_DNA"/>
</dbReference>
<evidence type="ECO:0000256" key="1">
    <source>
        <dbReference type="ARBA" id="ARBA00003236"/>
    </source>
</evidence>
<dbReference type="SUPFAM" id="SSF88713">
    <property type="entry name" value="Glycoside hydrolase/deacetylase"/>
    <property type="match status" value="1"/>
</dbReference>
<sequence>MIGKASVGARTRQRAVLGSALSLGLLTCIAAQTASAADCPGNPDAIGTSRTLVVDPREHPRIGTMQYAETLPLRDHEVVLSFDDGPLPRNSNQILAILASQCVKANFFLIGQMARTYPEGVRKLRDAGHTIGTHSQDHPLTMNKMPIEHAKQEIDDGIASVKAALGPDADKTLGPFFRIPGLERATAVEDYLASQGIQTWSADFPADDWRHISSSRVYDLAIQRIEAKGKGILLLHDIQARTVAALPKILATLKARGYHIVHVVPATPDRPATPTEPQEWRLHPTLETVAISHWPKVPNFVFASADAFAVPALSDFAGTGGELVPQAEPFDRVSHRGRGIPLPQEAPWRGETLFAMNSAATALPVPAQTVFEIPEMPRPTAEAVALLAPPAKPTIASARESQAQAISVSATDSRRAVRGTPVSGQNKRSMAASHQTRRATAVAAHGRRTPLKHLVQVKKRNV</sequence>
<evidence type="ECO:0000313" key="10">
    <source>
        <dbReference type="EMBL" id="SDS03522.1"/>
    </source>
</evidence>
<dbReference type="InterPro" id="IPR002509">
    <property type="entry name" value="NODB_dom"/>
</dbReference>
<dbReference type="GO" id="GO:0016020">
    <property type="term" value="C:membrane"/>
    <property type="evidence" value="ECO:0007669"/>
    <property type="project" value="TreeGrafter"/>
</dbReference>
<feature type="domain" description="NodB homology" evidence="9">
    <location>
        <begin position="76"/>
        <end position="261"/>
    </location>
</feature>
<feature type="signal peptide" evidence="8">
    <location>
        <begin position="1"/>
        <end position="36"/>
    </location>
</feature>
<dbReference type="GO" id="GO:0016810">
    <property type="term" value="F:hydrolase activity, acting on carbon-nitrogen (but not peptide) bonds"/>
    <property type="evidence" value="ECO:0007669"/>
    <property type="project" value="InterPro"/>
</dbReference>
<comment type="function">
    <text evidence="1">Is involved in generating a small heat-stable compound (Nod), an acylated oligomer of N-acetylglucosamine, that stimulates mitosis in various plant protoplasts.</text>
</comment>
<dbReference type="AlphaFoldDB" id="A0A1H1NX35"/>